<dbReference type="EMBL" id="CARXXK010001085">
    <property type="protein sequence ID" value="CAI6373262.1"/>
    <property type="molecule type" value="Genomic_DNA"/>
</dbReference>
<organism evidence="1 2">
    <name type="scientific">Macrosiphum euphorbiae</name>
    <name type="common">potato aphid</name>
    <dbReference type="NCBI Taxonomy" id="13131"/>
    <lineage>
        <taxon>Eukaryota</taxon>
        <taxon>Metazoa</taxon>
        <taxon>Ecdysozoa</taxon>
        <taxon>Arthropoda</taxon>
        <taxon>Hexapoda</taxon>
        <taxon>Insecta</taxon>
        <taxon>Pterygota</taxon>
        <taxon>Neoptera</taxon>
        <taxon>Paraneoptera</taxon>
        <taxon>Hemiptera</taxon>
        <taxon>Sternorrhyncha</taxon>
        <taxon>Aphidomorpha</taxon>
        <taxon>Aphidoidea</taxon>
        <taxon>Aphididae</taxon>
        <taxon>Macrosiphini</taxon>
        <taxon>Macrosiphum</taxon>
    </lineage>
</organism>
<protein>
    <submittedName>
        <fullName evidence="1">Uncharacterized protein</fullName>
    </submittedName>
</protein>
<name>A0AAV0XZA7_9HEMI</name>
<proteinExistence type="predicted"/>
<dbReference type="Proteomes" id="UP001160148">
    <property type="component" value="Unassembled WGS sequence"/>
</dbReference>
<sequence length="105" mass="11884">MVPWIVPICQIKLKNIIKVVQSTGLTAVSTICDQSPTNVNAINKLYKETNEKYNKEDKENRAFGFEIETQNTFISFESSSLSSLVYHDGKVEGRKEILGTKDKIE</sequence>
<reference evidence="1 2" key="1">
    <citation type="submission" date="2023-01" db="EMBL/GenBank/DDBJ databases">
        <authorList>
            <person name="Whitehead M."/>
        </authorList>
    </citation>
    <scope>NUCLEOTIDE SEQUENCE [LARGE SCALE GENOMIC DNA]</scope>
</reference>
<accession>A0AAV0XZA7</accession>
<comment type="caution">
    <text evidence="1">The sequence shown here is derived from an EMBL/GenBank/DDBJ whole genome shotgun (WGS) entry which is preliminary data.</text>
</comment>
<evidence type="ECO:0000313" key="2">
    <source>
        <dbReference type="Proteomes" id="UP001160148"/>
    </source>
</evidence>
<gene>
    <name evidence="1" type="ORF">MEUPH1_LOCUS27038</name>
</gene>
<evidence type="ECO:0000313" key="1">
    <source>
        <dbReference type="EMBL" id="CAI6373262.1"/>
    </source>
</evidence>
<dbReference type="AlphaFoldDB" id="A0AAV0XZA7"/>
<keyword evidence="2" id="KW-1185">Reference proteome</keyword>